<comment type="caution">
    <text evidence="2">The sequence shown here is derived from an EMBL/GenBank/DDBJ whole genome shotgun (WGS) entry which is preliminary data.</text>
</comment>
<name>A0ABS0NVJ6_9BRAD</name>
<dbReference type="Proteomes" id="UP001194539">
    <property type="component" value="Unassembled WGS sequence"/>
</dbReference>
<dbReference type="SUPFAM" id="SSF55298">
    <property type="entry name" value="YjgF-like"/>
    <property type="match status" value="1"/>
</dbReference>
<dbReference type="InterPro" id="IPR035959">
    <property type="entry name" value="RutC-like_sf"/>
</dbReference>
<organism evidence="2 3">
    <name type="scientific">Bradyrhizobium diversitatis</name>
    <dbReference type="NCBI Taxonomy" id="2755406"/>
    <lineage>
        <taxon>Bacteria</taxon>
        <taxon>Pseudomonadati</taxon>
        <taxon>Pseudomonadota</taxon>
        <taxon>Alphaproteobacteria</taxon>
        <taxon>Hyphomicrobiales</taxon>
        <taxon>Nitrobacteraceae</taxon>
        <taxon>Bradyrhizobium</taxon>
    </lineage>
</organism>
<sequence>MQQSIVFANSDRLRPPAGHYSHTCTAAGLVFVSGQLPVDVNGKPMSDQPFERQAEQVLANVNACLEAAGTDRSRLLQVRVYVTDMNFWPAFNQIYADWIGEVRPARVVAGVASLHFGLLLEIEAVALAAA</sequence>
<keyword evidence="3" id="KW-1185">Reference proteome</keyword>
<dbReference type="PANTHER" id="PTHR11803">
    <property type="entry name" value="2-IMINOBUTANOATE/2-IMINOPROPANOATE DEAMINASE RIDA"/>
    <property type="match status" value="1"/>
</dbReference>
<reference evidence="2 3" key="1">
    <citation type="submission" date="2020-07" db="EMBL/GenBank/DDBJ databases">
        <title>Bradyrhizobium diversity isolated from nodules of indigenous legumes of Western Australia.</title>
        <authorList>
            <person name="Klepa M.S."/>
        </authorList>
    </citation>
    <scope>NUCLEOTIDE SEQUENCE [LARGE SCALE GENOMIC DNA]</scope>
    <source>
        <strain evidence="2 3">CNPSo 4019</strain>
    </source>
</reference>
<dbReference type="PANTHER" id="PTHR11803:SF58">
    <property type="entry name" value="PROTEIN HMF1-RELATED"/>
    <property type="match status" value="1"/>
</dbReference>
<proteinExistence type="inferred from homology"/>
<dbReference type="CDD" id="cd00448">
    <property type="entry name" value="YjgF_YER057c_UK114_family"/>
    <property type="match status" value="1"/>
</dbReference>
<gene>
    <name evidence="2" type="ORF">H1B27_01850</name>
</gene>
<dbReference type="EMBL" id="JACEGD010000002">
    <property type="protein sequence ID" value="MBH5385023.1"/>
    <property type="molecule type" value="Genomic_DNA"/>
</dbReference>
<dbReference type="InterPro" id="IPR006175">
    <property type="entry name" value="YjgF/YER057c/UK114"/>
</dbReference>
<accession>A0ABS0NVJ6</accession>
<evidence type="ECO:0000313" key="3">
    <source>
        <dbReference type="Proteomes" id="UP001194539"/>
    </source>
</evidence>
<dbReference type="Gene3D" id="3.30.1330.40">
    <property type="entry name" value="RutC-like"/>
    <property type="match status" value="1"/>
</dbReference>
<protein>
    <submittedName>
        <fullName evidence="2">RidA family protein</fullName>
    </submittedName>
</protein>
<dbReference type="RefSeq" id="WP_197964786.1">
    <property type="nucleotide sequence ID" value="NZ_JACEGD010000002.1"/>
</dbReference>
<evidence type="ECO:0000313" key="2">
    <source>
        <dbReference type="EMBL" id="MBH5385023.1"/>
    </source>
</evidence>
<comment type="similarity">
    <text evidence="1">Belongs to the RutC family.</text>
</comment>
<evidence type="ECO:0000256" key="1">
    <source>
        <dbReference type="ARBA" id="ARBA00010552"/>
    </source>
</evidence>
<dbReference type="Pfam" id="PF01042">
    <property type="entry name" value="Ribonuc_L-PSP"/>
    <property type="match status" value="1"/>
</dbReference>